<dbReference type="SUPFAM" id="SSF52540">
    <property type="entry name" value="P-loop containing nucleoside triphosphate hydrolases"/>
    <property type="match status" value="1"/>
</dbReference>
<dbReference type="AlphaFoldDB" id="E0UCL9"/>
<name>E0UCL9_GLOV7</name>
<dbReference type="Pfam" id="PF00685">
    <property type="entry name" value="Sulfotransfer_1"/>
    <property type="match status" value="1"/>
</dbReference>
<evidence type="ECO:0000256" key="1">
    <source>
        <dbReference type="ARBA" id="ARBA00005771"/>
    </source>
</evidence>
<dbReference type="InterPro" id="IPR000863">
    <property type="entry name" value="Sulfotransferase_dom"/>
</dbReference>
<dbReference type="OrthoDB" id="8446141at2"/>
<gene>
    <name evidence="4" type="ordered locus">Cyan7822_3263</name>
</gene>
<reference evidence="5" key="1">
    <citation type="journal article" date="2011" name="MBio">
        <title>Novel metabolic attributes of the genus Cyanothece, comprising a group of unicellular nitrogen-fixing Cyanobacteria.</title>
        <authorList>
            <person name="Bandyopadhyay A."/>
            <person name="Elvitigala T."/>
            <person name="Welsh E."/>
            <person name="Stockel J."/>
            <person name="Liberton M."/>
            <person name="Min H."/>
            <person name="Sherman L.A."/>
            <person name="Pakrasi H.B."/>
        </authorList>
    </citation>
    <scope>NUCLEOTIDE SEQUENCE [LARGE SCALE GENOMIC DNA]</scope>
    <source>
        <strain evidence="5">PCC 7822</strain>
    </source>
</reference>
<evidence type="ECO:0000256" key="2">
    <source>
        <dbReference type="ARBA" id="ARBA00022679"/>
    </source>
</evidence>
<dbReference type="STRING" id="497965.Cyan7822_3263"/>
<evidence type="ECO:0000313" key="4">
    <source>
        <dbReference type="EMBL" id="ADN15213.1"/>
    </source>
</evidence>
<organism evidence="4 5">
    <name type="scientific">Gloeothece verrucosa (strain PCC 7822)</name>
    <name type="common">Cyanothece sp. (strain PCC 7822)</name>
    <dbReference type="NCBI Taxonomy" id="497965"/>
    <lineage>
        <taxon>Bacteria</taxon>
        <taxon>Bacillati</taxon>
        <taxon>Cyanobacteriota</taxon>
        <taxon>Cyanophyceae</taxon>
        <taxon>Oscillatoriophycideae</taxon>
        <taxon>Chroococcales</taxon>
        <taxon>Aphanothecaceae</taxon>
        <taxon>Gloeothece</taxon>
        <taxon>Gloeothece verrucosa</taxon>
    </lineage>
</organism>
<accession>E0UCL9</accession>
<dbReference type="Gene3D" id="3.40.50.300">
    <property type="entry name" value="P-loop containing nucleotide triphosphate hydrolases"/>
    <property type="match status" value="1"/>
</dbReference>
<dbReference type="EMBL" id="CP002198">
    <property type="protein sequence ID" value="ADN15213.1"/>
    <property type="molecule type" value="Genomic_DNA"/>
</dbReference>
<dbReference type="HOGENOM" id="CLU_080989_0_0_3"/>
<proteinExistence type="inferred from homology"/>
<keyword evidence="2 4" id="KW-0808">Transferase</keyword>
<dbReference type="Proteomes" id="UP000008206">
    <property type="component" value="Chromosome"/>
</dbReference>
<evidence type="ECO:0000313" key="5">
    <source>
        <dbReference type="Proteomes" id="UP000008206"/>
    </source>
</evidence>
<sequence>MNQLPTIFHITHQKAGSKWVAAVLNDCAPHRYVMPKVQGHHYKKNPIKLGGIYSNIYLSQPDFEKILGANLWVNPENYPNFLSVPHTYISNWYNFQKRQQPYLKFIIIRDLRDSLISAYFSFKISHELLSPKLEEWRHKLNSMNQEEGLIYLMDEVIPRWADIQVSWLNDQALLIKYENLLADEYEGFEKIIRHCQIDISDQELEKVIKKYSFESVTNRQRGQEDISSHQRKAITGDWKNFFSEKIKQEFKRRFGHILIKTGYENDLNW</sequence>
<dbReference type="eggNOG" id="ENOG5032R8H">
    <property type="taxonomic scope" value="Bacteria"/>
</dbReference>
<dbReference type="PANTHER" id="PTHR11783">
    <property type="entry name" value="SULFOTRANSFERASE SULT"/>
    <property type="match status" value="1"/>
</dbReference>
<dbReference type="GO" id="GO:0008146">
    <property type="term" value="F:sulfotransferase activity"/>
    <property type="evidence" value="ECO:0007669"/>
    <property type="project" value="InterPro"/>
</dbReference>
<comment type="similarity">
    <text evidence="1">Belongs to the sulfotransferase 1 family.</text>
</comment>
<dbReference type="InterPro" id="IPR027417">
    <property type="entry name" value="P-loop_NTPase"/>
</dbReference>
<dbReference type="KEGG" id="cyj:Cyan7822_3263"/>
<protein>
    <submittedName>
        <fullName evidence="4">Sulfotransferase</fullName>
    </submittedName>
</protein>
<dbReference type="RefSeq" id="WP_013323306.1">
    <property type="nucleotide sequence ID" value="NC_014501.1"/>
</dbReference>
<keyword evidence="5" id="KW-1185">Reference proteome</keyword>
<feature type="domain" description="Sulfotransferase" evidence="3">
    <location>
        <begin position="6"/>
        <end position="256"/>
    </location>
</feature>
<evidence type="ECO:0000259" key="3">
    <source>
        <dbReference type="Pfam" id="PF00685"/>
    </source>
</evidence>